<gene>
    <name evidence="2" type="ORF">BSZ32_10965</name>
</gene>
<protein>
    <submittedName>
        <fullName evidence="2">Uncharacterized protein</fullName>
    </submittedName>
</protein>
<keyword evidence="3" id="KW-1185">Reference proteome</keyword>
<evidence type="ECO:0000256" key="1">
    <source>
        <dbReference type="SAM" id="MobiDB-lite"/>
    </source>
</evidence>
<dbReference type="EMBL" id="MQWA01000001">
    <property type="protein sequence ID" value="PQJ28959.1"/>
    <property type="molecule type" value="Genomic_DNA"/>
</dbReference>
<dbReference type="AlphaFoldDB" id="A0A2S7U1T7"/>
<sequence length="64" mass="6837">MKIKLFLSSSLLLLGVWLAAAYNHTVDLSSYRSSPAAKALQASAEAVDAETPKEEEVEVSLASQ</sequence>
<feature type="region of interest" description="Disordered" evidence="1">
    <location>
        <begin position="45"/>
        <end position="64"/>
    </location>
</feature>
<accession>A0A2S7U1T7</accession>
<proteinExistence type="predicted"/>
<dbReference type="RefSeq" id="WP_105043448.1">
    <property type="nucleotide sequence ID" value="NZ_MQWA01000001.1"/>
</dbReference>
<evidence type="ECO:0000313" key="3">
    <source>
        <dbReference type="Proteomes" id="UP000239907"/>
    </source>
</evidence>
<evidence type="ECO:0000313" key="2">
    <source>
        <dbReference type="EMBL" id="PQJ28959.1"/>
    </source>
</evidence>
<organism evidence="2 3">
    <name type="scientific">Rubritalea profundi</name>
    <dbReference type="NCBI Taxonomy" id="1658618"/>
    <lineage>
        <taxon>Bacteria</taxon>
        <taxon>Pseudomonadati</taxon>
        <taxon>Verrucomicrobiota</taxon>
        <taxon>Verrucomicrobiia</taxon>
        <taxon>Verrucomicrobiales</taxon>
        <taxon>Rubritaleaceae</taxon>
        <taxon>Rubritalea</taxon>
    </lineage>
</organism>
<reference evidence="2 3" key="1">
    <citation type="submission" date="2016-12" db="EMBL/GenBank/DDBJ databases">
        <title>Study of bacterial adaptation to deep sea.</title>
        <authorList>
            <person name="Song J."/>
            <person name="Yoshizawa S."/>
            <person name="Kogure K."/>
        </authorList>
    </citation>
    <scope>NUCLEOTIDE SEQUENCE [LARGE SCALE GENOMIC DNA]</scope>
    <source>
        <strain evidence="2 3">SAORIC-165</strain>
    </source>
</reference>
<comment type="caution">
    <text evidence="2">The sequence shown here is derived from an EMBL/GenBank/DDBJ whole genome shotgun (WGS) entry which is preliminary data.</text>
</comment>
<name>A0A2S7U1T7_9BACT</name>
<dbReference type="Proteomes" id="UP000239907">
    <property type="component" value="Unassembled WGS sequence"/>
</dbReference>